<evidence type="ECO:0000313" key="3">
    <source>
        <dbReference type="Proteomes" id="UP000007812"/>
    </source>
</evidence>
<dbReference type="Pfam" id="PF06467">
    <property type="entry name" value="zf-FCS"/>
    <property type="match status" value="1"/>
</dbReference>
<dbReference type="PATRIC" id="fig|1006006.8.peg.1320"/>
<name>F4FY57_METCR</name>
<dbReference type="Proteomes" id="UP000007812">
    <property type="component" value="Chromosome"/>
</dbReference>
<reference evidence="2 3" key="1">
    <citation type="journal article" date="2011" name="J. Bacteriol.">
        <title>Complete genome sequence of Metallosphaera cuprina, a metal sulfide-oxidizing archaeon from a hot spring.</title>
        <authorList>
            <person name="Liu L.J."/>
            <person name="You X.Y."/>
            <person name="Zheng H."/>
            <person name="Wang S."/>
            <person name="Jiang C.Y."/>
            <person name="Liu S.J."/>
        </authorList>
    </citation>
    <scope>NUCLEOTIDE SEQUENCE [LARGE SCALE GENOMIC DNA]</scope>
    <source>
        <strain evidence="2 3">Ar-4</strain>
    </source>
</reference>
<protein>
    <submittedName>
        <fullName evidence="2">TRASH domain-containing protein</fullName>
    </submittedName>
</protein>
<evidence type="ECO:0000259" key="1">
    <source>
        <dbReference type="SMART" id="SM00746"/>
    </source>
</evidence>
<sequence>MRINLKKDEGLRCENCGMKLNENNIYVRIINDKEHYFCCSHCADKFENSLK</sequence>
<feature type="domain" description="TRASH" evidence="1">
    <location>
        <begin position="13"/>
        <end position="50"/>
    </location>
</feature>
<dbReference type="OrthoDB" id="37898at2157"/>
<evidence type="ECO:0000313" key="2">
    <source>
        <dbReference type="EMBL" id="AEB95430.1"/>
    </source>
</evidence>
<accession>F4FY57</accession>
<dbReference type="GO" id="GO:0008270">
    <property type="term" value="F:zinc ion binding"/>
    <property type="evidence" value="ECO:0007669"/>
    <property type="project" value="InterPro"/>
</dbReference>
<dbReference type="InterPro" id="IPR010507">
    <property type="entry name" value="Znf_MYM"/>
</dbReference>
<gene>
    <name evidence="2" type="ordered locus">Mcup_1327</name>
</gene>
<dbReference type="STRING" id="1006006.Mcup_1327"/>
<dbReference type="GeneID" id="32167139"/>
<dbReference type="AlphaFoldDB" id="F4FY57"/>
<proteinExistence type="predicted"/>
<dbReference type="EMBL" id="CP002656">
    <property type="protein sequence ID" value="AEB95430.1"/>
    <property type="molecule type" value="Genomic_DNA"/>
</dbReference>
<organism evidence="2 3">
    <name type="scientific">Metallosphaera cuprina (strain Ar-4)</name>
    <dbReference type="NCBI Taxonomy" id="1006006"/>
    <lineage>
        <taxon>Archaea</taxon>
        <taxon>Thermoproteota</taxon>
        <taxon>Thermoprotei</taxon>
        <taxon>Sulfolobales</taxon>
        <taxon>Sulfolobaceae</taxon>
        <taxon>Metallosphaera</taxon>
    </lineage>
</organism>
<dbReference type="SMART" id="SM00746">
    <property type="entry name" value="TRASH"/>
    <property type="match status" value="1"/>
</dbReference>
<dbReference type="InterPro" id="IPR011017">
    <property type="entry name" value="TRASH_dom"/>
</dbReference>
<dbReference type="KEGG" id="mcn:Mcup_1327"/>
<dbReference type="HOGENOM" id="CLU_209487_0_0_2"/>
<dbReference type="RefSeq" id="WP_013737928.1">
    <property type="nucleotide sequence ID" value="NC_015435.1"/>
</dbReference>
<dbReference type="eggNOG" id="arCOG08078">
    <property type="taxonomic scope" value="Archaea"/>
</dbReference>
<keyword evidence="3" id="KW-1185">Reference proteome</keyword>